<reference evidence="4 5" key="1">
    <citation type="journal article" date="2016" name="Mol. Biol. Evol.">
        <title>Comparative Genomics of Early-Diverging Mushroom-Forming Fungi Provides Insights into the Origins of Lignocellulose Decay Capabilities.</title>
        <authorList>
            <person name="Nagy L.G."/>
            <person name="Riley R."/>
            <person name="Tritt A."/>
            <person name="Adam C."/>
            <person name="Daum C."/>
            <person name="Floudas D."/>
            <person name="Sun H."/>
            <person name="Yadav J.S."/>
            <person name="Pangilinan J."/>
            <person name="Larsson K.H."/>
            <person name="Matsuura K."/>
            <person name="Barry K."/>
            <person name="Labutti K."/>
            <person name="Kuo R."/>
            <person name="Ohm R.A."/>
            <person name="Bhattacharya S.S."/>
            <person name="Shirouzu T."/>
            <person name="Yoshinaga Y."/>
            <person name="Martin F.M."/>
            <person name="Grigoriev I.V."/>
            <person name="Hibbett D.S."/>
        </authorList>
    </citation>
    <scope>NUCLEOTIDE SEQUENCE [LARGE SCALE GENOMIC DNA]</scope>
    <source>
        <strain evidence="4 5">HHB12029</strain>
    </source>
</reference>
<dbReference type="Pfam" id="PF00410">
    <property type="entry name" value="Ribosomal_S8"/>
    <property type="match status" value="1"/>
</dbReference>
<name>A0A165EUT8_EXIGL</name>
<dbReference type="AlphaFoldDB" id="A0A165EUT8"/>
<dbReference type="OrthoDB" id="409928at2759"/>
<protein>
    <recommendedName>
        <fullName evidence="6">Ribosomal protein S8</fullName>
    </recommendedName>
</protein>
<dbReference type="InParanoid" id="A0A165EUT8"/>
<dbReference type="SUPFAM" id="SSF56047">
    <property type="entry name" value="Ribosomal protein S8"/>
    <property type="match status" value="1"/>
</dbReference>
<dbReference type="GO" id="GO:1990904">
    <property type="term" value="C:ribonucleoprotein complex"/>
    <property type="evidence" value="ECO:0007669"/>
    <property type="project" value="UniProtKB-KW"/>
</dbReference>
<dbReference type="Proteomes" id="UP000077266">
    <property type="component" value="Unassembled WGS sequence"/>
</dbReference>
<evidence type="ECO:0000313" key="5">
    <source>
        <dbReference type="Proteomes" id="UP000077266"/>
    </source>
</evidence>
<evidence type="ECO:0008006" key="6">
    <source>
        <dbReference type="Google" id="ProtNLM"/>
    </source>
</evidence>
<accession>A0A165EUT8</accession>
<organism evidence="4 5">
    <name type="scientific">Exidia glandulosa HHB12029</name>
    <dbReference type="NCBI Taxonomy" id="1314781"/>
    <lineage>
        <taxon>Eukaryota</taxon>
        <taxon>Fungi</taxon>
        <taxon>Dikarya</taxon>
        <taxon>Basidiomycota</taxon>
        <taxon>Agaricomycotina</taxon>
        <taxon>Agaricomycetes</taxon>
        <taxon>Auriculariales</taxon>
        <taxon>Exidiaceae</taxon>
        <taxon>Exidia</taxon>
    </lineage>
</organism>
<proteinExistence type="inferred from homology"/>
<evidence type="ECO:0000256" key="3">
    <source>
        <dbReference type="ARBA" id="ARBA00023274"/>
    </source>
</evidence>
<comment type="similarity">
    <text evidence="1">Belongs to the universal ribosomal protein uS8 family.</text>
</comment>
<keyword evidence="2" id="KW-0689">Ribosomal protein</keyword>
<sequence>MLAHDLCSTVQNAFRARHRLVALPHTTQSLGILTVLLQAGFLSAITRGTSTVPEPGAFNDAHEADRRIWAYLKYRDERPVLSRMHAVSVPSKRVFMDQRELMMLCTGRGVKQVKPLGMGEVAVIRTQKKENEWIEAREAVRLNVDRGELMCRAQ</sequence>
<evidence type="ECO:0000256" key="2">
    <source>
        <dbReference type="ARBA" id="ARBA00022980"/>
    </source>
</evidence>
<keyword evidence="3" id="KW-0687">Ribonucleoprotein</keyword>
<dbReference type="Gene3D" id="3.30.1370.30">
    <property type="match status" value="1"/>
</dbReference>
<dbReference type="STRING" id="1314781.A0A165EUT8"/>
<dbReference type="FunCoup" id="A0A165EUT8">
    <property type="interactions" value="173"/>
</dbReference>
<dbReference type="InterPro" id="IPR035987">
    <property type="entry name" value="Ribosomal_uS8_sf"/>
</dbReference>
<evidence type="ECO:0000313" key="4">
    <source>
        <dbReference type="EMBL" id="KZV87736.1"/>
    </source>
</evidence>
<evidence type="ECO:0000256" key="1">
    <source>
        <dbReference type="ARBA" id="ARBA00006471"/>
    </source>
</evidence>
<dbReference type="GO" id="GO:0005840">
    <property type="term" value="C:ribosome"/>
    <property type="evidence" value="ECO:0007669"/>
    <property type="project" value="UniProtKB-KW"/>
</dbReference>
<dbReference type="EMBL" id="KV426117">
    <property type="protein sequence ID" value="KZV87736.1"/>
    <property type="molecule type" value="Genomic_DNA"/>
</dbReference>
<gene>
    <name evidence="4" type="ORF">EXIGLDRAFT_773374</name>
</gene>
<dbReference type="GO" id="GO:0006412">
    <property type="term" value="P:translation"/>
    <property type="evidence" value="ECO:0007669"/>
    <property type="project" value="InterPro"/>
</dbReference>
<keyword evidence="5" id="KW-1185">Reference proteome</keyword>
<dbReference type="GO" id="GO:0003735">
    <property type="term" value="F:structural constituent of ribosome"/>
    <property type="evidence" value="ECO:0007669"/>
    <property type="project" value="InterPro"/>
</dbReference>
<dbReference type="InterPro" id="IPR000630">
    <property type="entry name" value="Ribosomal_uS8"/>
</dbReference>